<feature type="compositionally biased region" description="Acidic residues" evidence="4">
    <location>
        <begin position="320"/>
        <end position="330"/>
    </location>
</feature>
<dbReference type="PANTHER" id="PTHR15350">
    <property type="entry name" value="COP9 SIGNALOSOME COMPLEX SUBUNIT 7/DENDRITIC CELL PROTEIN GA17"/>
    <property type="match status" value="1"/>
</dbReference>
<feature type="region of interest" description="Disordered" evidence="4">
    <location>
        <begin position="401"/>
        <end position="470"/>
    </location>
</feature>
<dbReference type="SMART" id="SM00088">
    <property type="entry name" value="PINT"/>
    <property type="match status" value="1"/>
</dbReference>
<name>A0A4U0XRB6_9PEZI</name>
<proteinExistence type="inferred from homology"/>
<gene>
    <name evidence="6" type="ORF">B0A55_03606</name>
</gene>
<keyword evidence="2" id="KW-0736">Signalosome</keyword>
<dbReference type="EMBL" id="NAJQ01000075">
    <property type="protein sequence ID" value="TKA80172.1"/>
    <property type="molecule type" value="Genomic_DNA"/>
</dbReference>
<comment type="similarity">
    <text evidence="1">Belongs to the CSN7/EIF3M family. CSN7 subfamily.</text>
</comment>
<dbReference type="Pfam" id="PF01399">
    <property type="entry name" value="PCI"/>
    <property type="match status" value="1"/>
</dbReference>
<dbReference type="AlphaFoldDB" id="A0A4U0XRB6"/>
<evidence type="ECO:0000313" key="6">
    <source>
        <dbReference type="EMBL" id="TKA80172.1"/>
    </source>
</evidence>
<evidence type="ECO:0000256" key="4">
    <source>
        <dbReference type="SAM" id="MobiDB-lite"/>
    </source>
</evidence>
<keyword evidence="7" id="KW-1185">Reference proteome</keyword>
<comment type="caution">
    <text evidence="6">The sequence shown here is derived from an EMBL/GenBank/DDBJ whole genome shotgun (WGS) entry which is preliminary data.</text>
</comment>
<evidence type="ECO:0000256" key="3">
    <source>
        <dbReference type="SAM" id="Coils"/>
    </source>
</evidence>
<keyword evidence="3" id="KW-0175">Coiled coil</keyword>
<evidence type="ECO:0000259" key="5">
    <source>
        <dbReference type="PROSITE" id="PS50250"/>
    </source>
</evidence>
<dbReference type="STRING" id="329884.A0A4U0XRB6"/>
<dbReference type="PANTHER" id="PTHR15350:SF5">
    <property type="entry name" value="COP9 SIGNALOSOME COMPLEX SUBUNIT 7"/>
    <property type="match status" value="1"/>
</dbReference>
<dbReference type="GO" id="GO:0008180">
    <property type="term" value="C:COP9 signalosome"/>
    <property type="evidence" value="ECO:0007669"/>
    <property type="project" value="UniProtKB-KW"/>
</dbReference>
<dbReference type="InterPro" id="IPR000717">
    <property type="entry name" value="PCI_dom"/>
</dbReference>
<dbReference type="OrthoDB" id="10265275at2759"/>
<dbReference type="InterPro" id="IPR045237">
    <property type="entry name" value="COPS7/eIF3m"/>
</dbReference>
<sequence length="576" mass="62122">MDANGINPQIPYDVSIARRAPSATFEEPDMVRTQWFLDLAAYVPITNIAGYSSHSFWTSQSLLGTNTMDQSRALNALAPYVALAKSANSPRAAADLVTQATSANNTYVFAELLQQPNVQALAGQEQYGAFHELLKVFAWGTWESYKATQGLPPLSEAQTTKLRLLSLLTIAAQKPTTAAIDTNLSYASLCARLDLPSPIDLEHLVTQAIYNELISATLNPAAQIVVITSVAPLRDLAPCSVADMIAELSAWSGRCDSVLLDLEQEIARVKANARRRHAREVKAEKQKAAAETGEKGGTSGVLGESRSGRNTRGATKKAEEEDDDYGDAMELDGGSGMGGLGGGGKKRSSGGGGVGGAMAGMMGKLSEKGGRSAHNQIQHRNMEEDEAWDVYATIEENEGTQLEDPAADVASPEDHTTLHSPPSASPDLDNDSPAHDRGTTRVISNIPSTPLARGIKRRHSSPSMHEGDYLSGPELRRAYKRLRAEHASCEAVENNYRVRLQAVDGELAEALMERDEAREECLVARRRARLADAETDDLRLRLVVQERHEAVVCLAVGLVAMVMSGWVGIQVGRELE</sequence>
<organism evidence="6 7">
    <name type="scientific">Friedmanniomyces simplex</name>
    <dbReference type="NCBI Taxonomy" id="329884"/>
    <lineage>
        <taxon>Eukaryota</taxon>
        <taxon>Fungi</taxon>
        <taxon>Dikarya</taxon>
        <taxon>Ascomycota</taxon>
        <taxon>Pezizomycotina</taxon>
        <taxon>Dothideomycetes</taxon>
        <taxon>Dothideomycetidae</taxon>
        <taxon>Mycosphaerellales</taxon>
        <taxon>Teratosphaeriaceae</taxon>
        <taxon>Friedmanniomyces</taxon>
    </lineage>
</organism>
<dbReference type="Proteomes" id="UP000309340">
    <property type="component" value="Unassembled WGS sequence"/>
</dbReference>
<evidence type="ECO:0000313" key="7">
    <source>
        <dbReference type="Proteomes" id="UP000309340"/>
    </source>
</evidence>
<reference evidence="6 7" key="1">
    <citation type="submission" date="2017-03" db="EMBL/GenBank/DDBJ databases">
        <title>Genomes of endolithic fungi from Antarctica.</title>
        <authorList>
            <person name="Coleine C."/>
            <person name="Masonjones S."/>
            <person name="Stajich J.E."/>
        </authorList>
    </citation>
    <scope>NUCLEOTIDE SEQUENCE [LARGE SCALE GENOMIC DNA]</scope>
    <source>
        <strain evidence="6 7">CCFEE 5184</strain>
    </source>
</reference>
<feature type="compositionally biased region" description="Gly residues" evidence="4">
    <location>
        <begin position="333"/>
        <end position="358"/>
    </location>
</feature>
<feature type="domain" description="PCI" evidence="5">
    <location>
        <begin position="54"/>
        <end position="232"/>
    </location>
</feature>
<protein>
    <recommendedName>
        <fullName evidence="5">PCI domain-containing protein</fullName>
    </recommendedName>
</protein>
<evidence type="ECO:0000256" key="1">
    <source>
        <dbReference type="ARBA" id="ARBA00008482"/>
    </source>
</evidence>
<feature type="coiled-coil region" evidence="3">
    <location>
        <begin position="500"/>
        <end position="527"/>
    </location>
</feature>
<accession>A0A4U0XRB6</accession>
<dbReference type="PROSITE" id="PS50250">
    <property type="entry name" value="PCI"/>
    <property type="match status" value="1"/>
</dbReference>
<feature type="region of interest" description="Disordered" evidence="4">
    <location>
        <begin position="273"/>
        <end position="375"/>
    </location>
</feature>
<dbReference type="Pfam" id="PF22061">
    <property type="entry name" value="CSN7_HB_subdom"/>
    <property type="match status" value="1"/>
</dbReference>
<feature type="compositionally biased region" description="Basic and acidic residues" evidence="4">
    <location>
        <begin position="280"/>
        <end position="294"/>
    </location>
</feature>
<evidence type="ECO:0000256" key="2">
    <source>
        <dbReference type="ARBA" id="ARBA00022790"/>
    </source>
</evidence>